<protein>
    <submittedName>
        <fullName evidence="2">TraI domain-containing protein</fullName>
    </submittedName>
</protein>
<dbReference type="InterPro" id="IPR006675">
    <property type="entry name" value="HDIG_dom"/>
</dbReference>
<evidence type="ECO:0000313" key="2">
    <source>
        <dbReference type="EMBL" id="MBW8190286.1"/>
    </source>
</evidence>
<dbReference type="InterPro" id="IPR006674">
    <property type="entry name" value="HD_domain"/>
</dbReference>
<sequence length="137" mass="14879">MICPASVSHHHAYPGGLFEHSVEVAEKLAQLVPNQSLESKDLAIVLGLIHDIGKVKTIKPNHQHGSLGTRVQHDALTLEVCSAGLSYLDAHLPQIAIEIRHCLTCSTLNSRYGFKPQSALALALQIADRESAEPRSF</sequence>
<evidence type="ECO:0000313" key="3">
    <source>
        <dbReference type="Proteomes" id="UP001166251"/>
    </source>
</evidence>
<evidence type="ECO:0000259" key="1">
    <source>
        <dbReference type="SMART" id="SM00471"/>
    </source>
</evidence>
<organism evidence="2 3">
    <name type="scientific">Neiella holothuriorum</name>
    <dbReference type="NCBI Taxonomy" id="2870530"/>
    <lineage>
        <taxon>Bacteria</taxon>
        <taxon>Pseudomonadati</taxon>
        <taxon>Pseudomonadota</taxon>
        <taxon>Gammaproteobacteria</taxon>
        <taxon>Alteromonadales</taxon>
        <taxon>Echinimonadaceae</taxon>
        <taxon>Neiella</taxon>
    </lineage>
</organism>
<comment type="caution">
    <text evidence="2">The sequence shown here is derived from an EMBL/GenBank/DDBJ whole genome shotgun (WGS) entry which is preliminary data.</text>
</comment>
<dbReference type="Pfam" id="PF01966">
    <property type="entry name" value="HD"/>
    <property type="match status" value="1"/>
</dbReference>
<dbReference type="Gene3D" id="1.10.3210.10">
    <property type="entry name" value="Hypothetical protein af1432"/>
    <property type="match status" value="1"/>
</dbReference>
<name>A0ABS7EEQ9_9GAMM</name>
<reference evidence="2" key="1">
    <citation type="submission" date="2021-07" db="EMBL/GenBank/DDBJ databases">
        <title>Neiella marina sp. nov., isolated from the intestinal content of sea cucumber Apostichopus japonicus.</title>
        <authorList>
            <person name="Bai X."/>
        </authorList>
    </citation>
    <scope>NUCLEOTIDE SEQUENCE</scope>
    <source>
        <strain evidence="2">126</strain>
    </source>
</reference>
<dbReference type="NCBIfam" id="TIGR00277">
    <property type="entry name" value="HDIG"/>
    <property type="match status" value="1"/>
</dbReference>
<dbReference type="SUPFAM" id="SSF109604">
    <property type="entry name" value="HD-domain/PDEase-like"/>
    <property type="match status" value="1"/>
</dbReference>
<gene>
    <name evidence="2" type="ORF">K0504_04485</name>
</gene>
<dbReference type="InterPro" id="IPR003607">
    <property type="entry name" value="HD/PDEase_dom"/>
</dbReference>
<dbReference type="Proteomes" id="UP001166251">
    <property type="component" value="Unassembled WGS sequence"/>
</dbReference>
<accession>A0ABS7EEQ9</accession>
<keyword evidence="3" id="KW-1185">Reference proteome</keyword>
<dbReference type="CDD" id="cd00077">
    <property type="entry name" value="HDc"/>
    <property type="match status" value="1"/>
</dbReference>
<feature type="domain" description="HD/PDEase" evidence="1">
    <location>
        <begin position="13"/>
        <end position="90"/>
    </location>
</feature>
<dbReference type="EMBL" id="JAHZSS010000003">
    <property type="protein sequence ID" value="MBW8190286.1"/>
    <property type="molecule type" value="Genomic_DNA"/>
</dbReference>
<dbReference type="SMART" id="SM00471">
    <property type="entry name" value="HDc"/>
    <property type="match status" value="1"/>
</dbReference>
<proteinExistence type="predicted"/>